<dbReference type="InterPro" id="IPR050426">
    <property type="entry name" value="Glycosyltransferase_28"/>
</dbReference>
<dbReference type="EMBL" id="BAAAOS010000045">
    <property type="protein sequence ID" value="GAA1596335.1"/>
    <property type="molecule type" value="Genomic_DNA"/>
</dbReference>
<gene>
    <name evidence="1" type="ORF">GCM10009789_57850</name>
</gene>
<name>A0ABN2E615_9ACTN</name>
<dbReference type="Gene3D" id="3.40.50.2000">
    <property type="entry name" value="Glycogen Phosphorylase B"/>
    <property type="match status" value="2"/>
</dbReference>
<reference evidence="1 2" key="1">
    <citation type="journal article" date="2019" name="Int. J. Syst. Evol. Microbiol.">
        <title>The Global Catalogue of Microorganisms (GCM) 10K type strain sequencing project: providing services to taxonomists for standard genome sequencing and annotation.</title>
        <authorList>
            <consortium name="The Broad Institute Genomics Platform"/>
            <consortium name="The Broad Institute Genome Sequencing Center for Infectious Disease"/>
            <person name="Wu L."/>
            <person name="Ma J."/>
        </authorList>
    </citation>
    <scope>NUCLEOTIDE SEQUENCE [LARGE SCALE GENOMIC DNA]</scope>
    <source>
        <strain evidence="1 2">JCM 14969</strain>
    </source>
</reference>
<dbReference type="RefSeq" id="WP_344219414.1">
    <property type="nucleotide sequence ID" value="NZ_BAAAOS010000045.1"/>
</dbReference>
<evidence type="ECO:0008006" key="3">
    <source>
        <dbReference type="Google" id="ProtNLM"/>
    </source>
</evidence>
<keyword evidence="2" id="KW-1185">Reference proteome</keyword>
<organism evidence="1 2">
    <name type="scientific">Kribbella sancticallisti</name>
    <dbReference type="NCBI Taxonomy" id="460087"/>
    <lineage>
        <taxon>Bacteria</taxon>
        <taxon>Bacillati</taxon>
        <taxon>Actinomycetota</taxon>
        <taxon>Actinomycetes</taxon>
        <taxon>Propionibacteriales</taxon>
        <taxon>Kribbellaceae</taxon>
        <taxon>Kribbella</taxon>
    </lineage>
</organism>
<sequence>MICLLPHCAYLSETSRMIEIHRALADLGLPVRVATHGGPHERLLADAGIPYDVLGPGITPERAATFVASAIGLGDPRQSMYSDAEIHTYVQAEVEYFTAHGITVAVTGFTLTTLLSTRLAGVRLVTEHAGSFVPPVFERRLLPAPTHPVDPRLKHAPGWLSRFLINRTANRTTGYCGGFNRVAESLGAEGVPSLSALLLGDLSLVPEVPEVLGVSAAELAAWTPAHTVGYRPDSRLTSVGPLFAHLNIPLPDRVQEFLDRPGPTVYLAMTSTPAAQVRAAIASLSSLDVRMLVAGTIHDLNDLATDRIMIEGVLPSHLVMPQVDLAITTGGQGSVQTAMAAGTPLLGIPLHIEQDLNLALVERLGAARHAAPSANLPALAAGMLGNRAHLEAAERIQKFYAAVDGPAEAAQTIAQQL</sequence>
<evidence type="ECO:0000313" key="1">
    <source>
        <dbReference type="EMBL" id="GAA1596335.1"/>
    </source>
</evidence>
<dbReference type="Proteomes" id="UP001500393">
    <property type="component" value="Unassembled WGS sequence"/>
</dbReference>
<comment type="caution">
    <text evidence="1">The sequence shown here is derived from an EMBL/GenBank/DDBJ whole genome shotgun (WGS) entry which is preliminary data.</text>
</comment>
<dbReference type="PANTHER" id="PTHR48050:SF13">
    <property type="entry name" value="STEROL 3-BETA-GLUCOSYLTRANSFERASE UGT80A2"/>
    <property type="match status" value="1"/>
</dbReference>
<accession>A0ABN2E615</accession>
<dbReference type="PANTHER" id="PTHR48050">
    <property type="entry name" value="STEROL 3-BETA-GLUCOSYLTRANSFERASE"/>
    <property type="match status" value="1"/>
</dbReference>
<evidence type="ECO:0000313" key="2">
    <source>
        <dbReference type="Proteomes" id="UP001500393"/>
    </source>
</evidence>
<protein>
    <recommendedName>
        <fullName evidence="3">UDP:flavonoid glycosyltransferase YjiC, YdhE family</fullName>
    </recommendedName>
</protein>
<proteinExistence type="predicted"/>
<dbReference type="SUPFAM" id="SSF53756">
    <property type="entry name" value="UDP-Glycosyltransferase/glycogen phosphorylase"/>
    <property type="match status" value="1"/>
</dbReference>